<gene>
    <name evidence="2" type="ORF">ETAA8_19120</name>
</gene>
<proteinExistence type="predicted"/>
<protein>
    <submittedName>
        <fullName evidence="2">Uncharacterized protein</fullName>
    </submittedName>
</protein>
<evidence type="ECO:0000313" key="3">
    <source>
        <dbReference type="Proteomes" id="UP000315017"/>
    </source>
</evidence>
<dbReference type="RefSeq" id="WP_145087675.1">
    <property type="nucleotide sequence ID" value="NZ_CP036274.1"/>
</dbReference>
<accession>A0A517Y9B7</accession>
<organism evidence="2 3">
    <name type="scientific">Anatilimnocola aggregata</name>
    <dbReference type="NCBI Taxonomy" id="2528021"/>
    <lineage>
        <taxon>Bacteria</taxon>
        <taxon>Pseudomonadati</taxon>
        <taxon>Planctomycetota</taxon>
        <taxon>Planctomycetia</taxon>
        <taxon>Pirellulales</taxon>
        <taxon>Pirellulaceae</taxon>
        <taxon>Anatilimnocola</taxon>
    </lineage>
</organism>
<feature type="signal peptide" evidence="1">
    <location>
        <begin position="1"/>
        <end position="28"/>
    </location>
</feature>
<evidence type="ECO:0000256" key="1">
    <source>
        <dbReference type="SAM" id="SignalP"/>
    </source>
</evidence>
<reference evidence="2 3" key="1">
    <citation type="submission" date="2019-02" db="EMBL/GenBank/DDBJ databases">
        <title>Deep-cultivation of Planctomycetes and their phenomic and genomic characterization uncovers novel biology.</title>
        <authorList>
            <person name="Wiegand S."/>
            <person name="Jogler M."/>
            <person name="Boedeker C."/>
            <person name="Pinto D."/>
            <person name="Vollmers J."/>
            <person name="Rivas-Marin E."/>
            <person name="Kohn T."/>
            <person name="Peeters S.H."/>
            <person name="Heuer A."/>
            <person name="Rast P."/>
            <person name="Oberbeckmann S."/>
            <person name="Bunk B."/>
            <person name="Jeske O."/>
            <person name="Meyerdierks A."/>
            <person name="Storesund J.E."/>
            <person name="Kallscheuer N."/>
            <person name="Luecker S."/>
            <person name="Lage O.M."/>
            <person name="Pohl T."/>
            <person name="Merkel B.J."/>
            <person name="Hornburger P."/>
            <person name="Mueller R.-W."/>
            <person name="Bruemmer F."/>
            <person name="Labrenz M."/>
            <person name="Spormann A.M."/>
            <person name="Op den Camp H."/>
            <person name="Overmann J."/>
            <person name="Amann R."/>
            <person name="Jetten M.S.M."/>
            <person name="Mascher T."/>
            <person name="Medema M.H."/>
            <person name="Devos D.P."/>
            <person name="Kaster A.-K."/>
            <person name="Ovreas L."/>
            <person name="Rohde M."/>
            <person name="Galperin M.Y."/>
            <person name="Jogler C."/>
        </authorList>
    </citation>
    <scope>NUCLEOTIDE SEQUENCE [LARGE SCALE GENOMIC DNA]</scope>
    <source>
        <strain evidence="2 3">ETA_A8</strain>
    </source>
</reference>
<feature type="chain" id="PRO_5021755995" evidence="1">
    <location>
        <begin position="29"/>
        <end position="143"/>
    </location>
</feature>
<keyword evidence="1" id="KW-0732">Signal</keyword>
<dbReference type="OrthoDB" id="282809at2"/>
<keyword evidence="3" id="KW-1185">Reference proteome</keyword>
<dbReference type="AlphaFoldDB" id="A0A517Y9B7"/>
<evidence type="ECO:0000313" key="2">
    <source>
        <dbReference type="EMBL" id="QDU26829.1"/>
    </source>
</evidence>
<dbReference type="KEGG" id="aagg:ETAA8_19120"/>
<name>A0A517Y9B7_9BACT</name>
<sequence precursor="true">MLRSLVRPGLALAVVLAGLAGSMSAAQAGDGHHHPYYGHDYAGAGGCRTASNGDCQYRWYGQPDLFYNYYQPPTCGGMGAELYLSPRPVPAHVGHTYITYQPLMPHEFLYHHHRTYHRYYNSGQGLTRTHVKYGTSIKPNWFW</sequence>
<dbReference type="Proteomes" id="UP000315017">
    <property type="component" value="Chromosome"/>
</dbReference>
<dbReference type="EMBL" id="CP036274">
    <property type="protein sequence ID" value="QDU26829.1"/>
    <property type="molecule type" value="Genomic_DNA"/>
</dbReference>